<dbReference type="EMBL" id="FSRM01000001">
    <property type="protein sequence ID" value="SIN81807.1"/>
    <property type="molecule type" value="Genomic_DNA"/>
</dbReference>
<dbReference type="Pfam" id="PF13557">
    <property type="entry name" value="Phenol_MetA_deg"/>
    <property type="match status" value="1"/>
</dbReference>
<keyword evidence="1" id="KW-0732">Signal</keyword>
<protein>
    <submittedName>
        <fullName evidence="2">Uncharacterized conserved protein</fullName>
    </submittedName>
</protein>
<dbReference type="RefSeq" id="WP_083611335.1">
    <property type="nucleotide sequence ID" value="NZ_FSRM01000001.1"/>
</dbReference>
<accession>A0A1N6EFY1</accession>
<sequence>MNKRRLVFRGGYLAARFSAGAFAVAAAGLAFSPRALATEGGVGRPITGMQIAPYAGIVPPTDDWIISVTSIYYEGSLGASKTLPIAGKVTAGLDYHISYNIVNAIKTWGITAGGWNFASSFGVPLQYTDVSSFHGRLPDDHATQFADIFFTPVVAGYHLTKTDHIALSVQIYAPTGAYNTSRLANAGQNTWTFTPTFAYTRLLPKENIELSLNYGVEFYTVNDQTQYHNAPISVLDLLALKRFGSGWGVGVVGGYIQQFGHDSGGIADFVGGAEGHSVGIGPMVTWNGKISKTPVGATLRWVNEFNVSNRPKGNSVELSLNATFQ</sequence>
<dbReference type="AlphaFoldDB" id="A0A1N6EFY1"/>
<dbReference type="OrthoDB" id="8639774at2"/>
<evidence type="ECO:0000256" key="1">
    <source>
        <dbReference type="SAM" id="SignalP"/>
    </source>
</evidence>
<dbReference type="Proteomes" id="UP000184693">
    <property type="component" value="Unassembled WGS sequence"/>
</dbReference>
<name>A0A1N6EFY1_9BURK</name>
<organism evidence="2 3">
    <name type="scientific">Paraburkholderia phenazinium</name>
    <dbReference type="NCBI Taxonomy" id="60549"/>
    <lineage>
        <taxon>Bacteria</taxon>
        <taxon>Pseudomonadati</taxon>
        <taxon>Pseudomonadota</taxon>
        <taxon>Betaproteobacteria</taxon>
        <taxon>Burkholderiales</taxon>
        <taxon>Burkholderiaceae</taxon>
        <taxon>Paraburkholderia</taxon>
    </lineage>
</organism>
<evidence type="ECO:0000313" key="3">
    <source>
        <dbReference type="Proteomes" id="UP000184693"/>
    </source>
</evidence>
<proteinExistence type="predicted"/>
<feature type="chain" id="PRO_5012523230" evidence="1">
    <location>
        <begin position="38"/>
        <end position="325"/>
    </location>
</feature>
<reference evidence="2 3" key="1">
    <citation type="submission" date="2016-11" db="EMBL/GenBank/DDBJ databases">
        <authorList>
            <person name="Jaros S."/>
            <person name="Januszkiewicz K."/>
            <person name="Wedrychowicz H."/>
        </authorList>
    </citation>
    <scope>NUCLEOTIDE SEQUENCE [LARGE SCALE GENOMIC DNA]</scope>
    <source>
        <strain evidence="2 3">GAS86</strain>
    </source>
</reference>
<dbReference type="InterPro" id="IPR025737">
    <property type="entry name" value="FApF"/>
</dbReference>
<feature type="signal peptide" evidence="1">
    <location>
        <begin position="1"/>
        <end position="37"/>
    </location>
</feature>
<gene>
    <name evidence="2" type="ORF">SAMN05444168_0576</name>
</gene>
<evidence type="ECO:0000313" key="2">
    <source>
        <dbReference type="EMBL" id="SIN81807.1"/>
    </source>
</evidence>